<comment type="subcellular location">
    <subcellularLocation>
        <location evidence="1">Membrane</location>
        <topology evidence="1">Multi-pass membrane protein</topology>
    </subcellularLocation>
</comment>
<dbReference type="eggNOG" id="COG0534">
    <property type="taxonomic scope" value="Bacteria"/>
</dbReference>
<accession>I3YQ69</accession>
<name>I3YQ69_ALIFI</name>
<dbReference type="NCBIfam" id="TIGR00797">
    <property type="entry name" value="matE"/>
    <property type="match status" value="1"/>
</dbReference>
<proteinExistence type="inferred from homology"/>
<feature type="transmembrane region" description="Helical" evidence="7">
    <location>
        <begin position="323"/>
        <end position="342"/>
    </location>
</feature>
<dbReference type="InterPro" id="IPR002528">
    <property type="entry name" value="MATE_fam"/>
</dbReference>
<dbReference type="STRING" id="679935.Alfi_2887"/>
<dbReference type="CDD" id="cd13136">
    <property type="entry name" value="MATE_DinF_like"/>
    <property type="match status" value="1"/>
</dbReference>
<feature type="transmembrane region" description="Helical" evidence="7">
    <location>
        <begin position="401"/>
        <end position="419"/>
    </location>
</feature>
<dbReference type="Pfam" id="PF01554">
    <property type="entry name" value="MatE"/>
    <property type="match status" value="2"/>
</dbReference>
<dbReference type="GO" id="GO:0015297">
    <property type="term" value="F:antiporter activity"/>
    <property type="evidence" value="ECO:0007669"/>
    <property type="project" value="InterPro"/>
</dbReference>
<dbReference type="Proteomes" id="UP000006052">
    <property type="component" value="Chromosome"/>
</dbReference>
<dbReference type="InterPro" id="IPR050222">
    <property type="entry name" value="MATE_MdtK"/>
</dbReference>
<dbReference type="HOGENOM" id="CLU_012893_16_0_10"/>
<dbReference type="PATRIC" id="fig|679935.3.peg.2809"/>
<evidence type="ECO:0000256" key="6">
    <source>
        <dbReference type="ARBA" id="ARBA00023136"/>
    </source>
</evidence>
<feature type="transmembrane region" description="Helical" evidence="7">
    <location>
        <begin position="249"/>
        <end position="268"/>
    </location>
</feature>
<keyword evidence="6 7" id="KW-0472">Membrane</keyword>
<dbReference type="InterPro" id="IPR044644">
    <property type="entry name" value="DinF-like"/>
</dbReference>
<feature type="transmembrane region" description="Helical" evidence="7">
    <location>
        <begin position="21"/>
        <end position="47"/>
    </location>
</feature>
<feature type="transmembrane region" description="Helical" evidence="7">
    <location>
        <begin position="425"/>
        <end position="442"/>
    </location>
</feature>
<evidence type="ECO:0000256" key="7">
    <source>
        <dbReference type="SAM" id="Phobius"/>
    </source>
</evidence>
<keyword evidence="5 7" id="KW-1133">Transmembrane helix</keyword>
<evidence type="ECO:0000313" key="9">
    <source>
        <dbReference type="Proteomes" id="UP000006052"/>
    </source>
</evidence>
<reference evidence="9" key="1">
    <citation type="journal article" date="2013" name="Stand. Genomic Sci.">
        <title>Complete genome sequence of the bile-resistant pigment-producing anaerobe Alistipes finegoldii type strain (AHN2437(T)).</title>
        <authorList>
            <person name="Mavromatis K."/>
            <person name="Stackebrandt E."/>
            <person name="Munk C."/>
            <person name="Lapidus A."/>
            <person name="Nolan M."/>
            <person name="Lucas S."/>
            <person name="Hammon N."/>
            <person name="Deshpande S."/>
            <person name="Cheng J.F."/>
            <person name="Tapia R."/>
            <person name="Goodwin L.A."/>
            <person name="Pitluck S."/>
            <person name="Liolios K."/>
            <person name="Pagani I."/>
            <person name="Ivanova N."/>
            <person name="Mikhailova N."/>
            <person name="Huntemann M."/>
            <person name="Pati A."/>
            <person name="Chen A."/>
            <person name="Palaniappan K."/>
            <person name="Land M."/>
            <person name="Hauser L."/>
            <person name="Rohde M."/>
            <person name="Gronow S."/>
            <person name="Goker M."/>
            <person name="Detter J.C."/>
            <person name="Bristow J."/>
            <person name="Eisen J.A."/>
            <person name="Markowitz V."/>
            <person name="Hugenholtz P."/>
            <person name="Kyrpides N.C."/>
            <person name="Klenk H.P."/>
            <person name="Woyke T."/>
        </authorList>
    </citation>
    <scope>NUCLEOTIDE SEQUENCE</scope>
    <source>
        <strain evidence="9">DSM 17242 / JCM 16770 / AHN 2437 / CCUG 46020 / CIP 107999</strain>
    </source>
</reference>
<evidence type="ECO:0000256" key="3">
    <source>
        <dbReference type="ARBA" id="ARBA00022448"/>
    </source>
</evidence>
<dbReference type="GO" id="GO:0005886">
    <property type="term" value="C:plasma membrane"/>
    <property type="evidence" value="ECO:0007669"/>
    <property type="project" value="TreeGrafter"/>
</dbReference>
<evidence type="ECO:0000313" key="8">
    <source>
        <dbReference type="EMBL" id="AFL79137.1"/>
    </source>
</evidence>
<protein>
    <submittedName>
        <fullName evidence="8">Putative efflux protein, MATE family</fullName>
    </submittedName>
</protein>
<dbReference type="EMBL" id="CP003274">
    <property type="protein sequence ID" value="AFL79137.1"/>
    <property type="molecule type" value="Genomic_DNA"/>
</dbReference>
<dbReference type="GO" id="GO:0042910">
    <property type="term" value="F:xenobiotic transmembrane transporter activity"/>
    <property type="evidence" value="ECO:0007669"/>
    <property type="project" value="InterPro"/>
</dbReference>
<feature type="transmembrane region" description="Helical" evidence="7">
    <location>
        <begin position="100"/>
        <end position="120"/>
    </location>
</feature>
<gene>
    <name evidence="8" type="ordered locus">Alfi_2887</name>
</gene>
<dbReference type="PANTHER" id="PTHR43298">
    <property type="entry name" value="MULTIDRUG RESISTANCE PROTEIN NORM-RELATED"/>
    <property type="match status" value="1"/>
</dbReference>
<feature type="transmembrane region" description="Helical" evidence="7">
    <location>
        <begin position="367"/>
        <end position="389"/>
    </location>
</feature>
<feature type="transmembrane region" description="Helical" evidence="7">
    <location>
        <begin position="274"/>
        <end position="292"/>
    </location>
</feature>
<dbReference type="KEGG" id="afd:Alfi_2887"/>
<evidence type="ECO:0000256" key="4">
    <source>
        <dbReference type="ARBA" id="ARBA00022692"/>
    </source>
</evidence>
<feature type="transmembrane region" description="Helical" evidence="7">
    <location>
        <begin position="53"/>
        <end position="72"/>
    </location>
</feature>
<feature type="transmembrane region" description="Helical" evidence="7">
    <location>
        <begin position="140"/>
        <end position="160"/>
    </location>
</feature>
<evidence type="ECO:0000256" key="1">
    <source>
        <dbReference type="ARBA" id="ARBA00004141"/>
    </source>
</evidence>
<keyword evidence="3" id="KW-0813">Transport</keyword>
<evidence type="ECO:0000256" key="5">
    <source>
        <dbReference type="ARBA" id="ARBA00022989"/>
    </source>
</evidence>
<feature type="transmembrane region" description="Helical" evidence="7">
    <location>
        <begin position="167"/>
        <end position="189"/>
    </location>
</feature>
<dbReference type="AlphaFoldDB" id="I3YQ69"/>
<evidence type="ECO:0000256" key="2">
    <source>
        <dbReference type="ARBA" id="ARBA00010199"/>
    </source>
</evidence>
<sequence length="455" mass="50220">MPGVVCRVFPPSLSMNMNREILRIALPNIVSNITVPLMGIVSTAIAGHWGSDTAATIGALAIGVSIFNFIYWNCSFVRMGTSGLTAQAFGAGNFRECTNMLVRALLVAGGMGLLMLLLQYPLGELALWGLNGNDMTREYFYARIWAVPAGILLFGFNGWFTGMQNALIPMFTAITVNVVHVLCSLWFAFGLDMGIVGIAYASVIAQWTGVALSALLLFACYRRILTGIDWAEVVNLKPLRTFFIVNRDIMLRTFCIVAVYTFFTGASARMDEPALLAVNTLLLQLFTLFSYMNDGFAYAAEALTGRFIGARDEGALRDCLRRCIAWGTVVSVLFVGIYIGWWRELVGLFVDSTAPNAATIVELAGEYIVWIILIPVASAMPFIMDGIMVGATETRVMRNSMFWATAAYFGIFYVGYAIIGNNALWLAFTLYMFLRGVLQYFMTHRLRSIYVKATV</sequence>
<dbReference type="PANTHER" id="PTHR43298:SF2">
    <property type="entry name" value="FMN_FAD EXPORTER YEEO-RELATED"/>
    <property type="match status" value="1"/>
</dbReference>
<organism evidence="8 9">
    <name type="scientific">Alistipes finegoldii (strain DSM 17242 / JCM 16770 / CCUG 46020 / CIP 107999 / KCTC 15236 / AHN 2437)</name>
    <dbReference type="NCBI Taxonomy" id="679935"/>
    <lineage>
        <taxon>Bacteria</taxon>
        <taxon>Pseudomonadati</taxon>
        <taxon>Bacteroidota</taxon>
        <taxon>Bacteroidia</taxon>
        <taxon>Bacteroidales</taxon>
        <taxon>Rikenellaceae</taxon>
        <taxon>Alistipes</taxon>
    </lineage>
</organism>
<comment type="similarity">
    <text evidence="2">Belongs to the multi antimicrobial extrusion (MATE) (TC 2.A.66.1) family.</text>
</comment>
<feature type="transmembrane region" description="Helical" evidence="7">
    <location>
        <begin position="195"/>
        <end position="218"/>
    </location>
</feature>
<keyword evidence="4 7" id="KW-0812">Transmembrane</keyword>